<dbReference type="KEGG" id="gem:GM21_3661"/>
<accession>C6E6Q4</accession>
<proteinExistence type="predicted"/>
<dbReference type="AlphaFoldDB" id="C6E6Q4"/>
<dbReference type="EMBL" id="CP001661">
    <property type="protein sequence ID" value="ACT19682.1"/>
    <property type="molecule type" value="Genomic_DNA"/>
</dbReference>
<dbReference type="eggNOG" id="ENOG503337Y">
    <property type="taxonomic scope" value="Bacteria"/>
</dbReference>
<name>C6E6Q4_GEOSM</name>
<evidence type="ECO:0000313" key="1">
    <source>
        <dbReference type="EMBL" id="ACT19682.1"/>
    </source>
</evidence>
<dbReference type="HOGENOM" id="CLU_149388_0_0_7"/>
<evidence type="ECO:0008006" key="2">
    <source>
        <dbReference type="Google" id="ProtNLM"/>
    </source>
</evidence>
<protein>
    <recommendedName>
        <fullName evidence="2">Phage tail protein</fullName>
    </recommendedName>
</protein>
<sequence>MINGNSYDWESVEIMLPNGLTIGLTSIDYDDERPIKERYGRGGTPRGYGRGNYKASAKIEMDLDEAMRLQTALGGSVYDSPPFPIVICYAPDLMPTVTDFLPLCKITKTSTGAKQGDENVGVRKYDLTLLAPIVWGGVPAVPFG</sequence>
<organism evidence="1">
    <name type="scientific">Geobacter sp. (strain M21)</name>
    <dbReference type="NCBI Taxonomy" id="443144"/>
    <lineage>
        <taxon>Bacteria</taxon>
        <taxon>Pseudomonadati</taxon>
        <taxon>Thermodesulfobacteriota</taxon>
        <taxon>Desulfuromonadia</taxon>
        <taxon>Geobacterales</taxon>
        <taxon>Geobacteraceae</taxon>
        <taxon>Geobacter</taxon>
    </lineage>
</organism>
<dbReference type="OrthoDB" id="2604320at2"/>
<gene>
    <name evidence="1" type="ordered locus">GM21_3661</name>
</gene>
<dbReference type="STRING" id="443144.GM21_3661"/>
<reference evidence="1" key="1">
    <citation type="submission" date="2009-07" db="EMBL/GenBank/DDBJ databases">
        <title>Complete sequence of Geobacter sp. M21.</title>
        <authorList>
            <consortium name="US DOE Joint Genome Institute"/>
            <person name="Lucas S."/>
            <person name="Copeland A."/>
            <person name="Lapidus A."/>
            <person name="Glavina del Rio T."/>
            <person name="Dalin E."/>
            <person name="Tice H."/>
            <person name="Bruce D."/>
            <person name="Goodwin L."/>
            <person name="Pitluck S."/>
            <person name="Saunders E."/>
            <person name="Brettin T."/>
            <person name="Detter J.C."/>
            <person name="Han C."/>
            <person name="Larimer F."/>
            <person name="Land M."/>
            <person name="Hauser L."/>
            <person name="Kyrpides N."/>
            <person name="Ovchinnikova G."/>
            <person name="Lovley D."/>
        </authorList>
    </citation>
    <scope>NUCLEOTIDE SEQUENCE [LARGE SCALE GENOMIC DNA]</scope>
    <source>
        <strain evidence="1">M21</strain>
    </source>
</reference>